<keyword evidence="5" id="KW-0479">Metal-binding</keyword>
<dbReference type="PANTHER" id="PTHR13966">
    <property type="entry name" value="ENDONUCLEASE RELATED"/>
    <property type="match status" value="1"/>
</dbReference>
<dbReference type="FunFam" id="3.40.570.10:FF:000007">
    <property type="entry name" value="Alkaline nuclease"/>
    <property type="match status" value="1"/>
</dbReference>
<dbReference type="OMA" id="CDVNEFN"/>
<dbReference type="GO" id="GO:0000014">
    <property type="term" value="F:single-stranded DNA endodeoxyribonuclease activity"/>
    <property type="evidence" value="ECO:0007669"/>
    <property type="project" value="TreeGrafter"/>
</dbReference>
<keyword evidence="3" id="KW-0255">Endonuclease</keyword>
<keyword evidence="9" id="KW-1185">Reference proteome</keyword>
<proteinExistence type="inferred from homology"/>
<dbReference type="PANTHER" id="PTHR13966:SF19">
    <property type="entry name" value="NUCLEASE EXOG, MITOCHONDRIAL"/>
    <property type="match status" value="1"/>
</dbReference>
<organism evidence="9">
    <name type="scientific">Drosophila grimshawi</name>
    <name type="common">Hawaiian fruit fly</name>
    <name type="synonym">Idiomyia grimshawi</name>
    <dbReference type="NCBI Taxonomy" id="7222"/>
    <lineage>
        <taxon>Eukaryota</taxon>
        <taxon>Metazoa</taxon>
        <taxon>Ecdysozoa</taxon>
        <taxon>Arthropoda</taxon>
        <taxon>Hexapoda</taxon>
        <taxon>Insecta</taxon>
        <taxon>Pterygota</taxon>
        <taxon>Neoptera</taxon>
        <taxon>Endopterygota</taxon>
        <taxon>Diptera</taxon>
        <taxon>Brachycera</taxon>
        <taxon>Muscomorpha</taxon>
        <taxon>Ephydroidea</taxon>
        <taxon>Drosophilidae</taxon>
        <taxon>Drosophila</taxon>
        <taxon>Hawaiian Drosophila</taxon>
    </lineage>
</organism>
<feature type="chain" id="PRO_5002811244" evidence="6">
    <location>
        <begin position="20"/>
        <end position="443"/>
    </location>
</feature>
<dbReference type="GO" id="GO:0005634">
    <property type="term" value="C:nucleus"/>
    <property type="evidence" value="ECO:0007669"/>
    <property type="project" value="TreeGrafter"/>
</dbReference>
<dbReference type="eggNOG" id="ENOG502RZDX">
    <property type="taxonomic scope" value="Eukaryota"/>
</dbReference>
<feature type="domain" description="DNA/RNA non-specific endonuclease/pyrophosphatase/phosphodiesterase" evidence="7">
    <location>
        <begin position="178"/>
        <end position="422"/>
    </location>
</feature>
<dbReference type="InterPro" id="IPR044925">
    <property type="entry name" value="His-Me_finger_sf"/>
</dbReference>
<evidence type="ECO:0000313" key="9">
    <source>
        <dbReference type="Proteomes" id="UP000001070"/>
    </source>
</evidence>
<name>B4J017_DROGR</name>
<dbReference type="GO" id="GO:0004521">
    <property type="term" value="F:RNA endonuclease activity"/>
    <property type="evidence" value="ECO:0007669"/>
    <property type="project" value="TreeGrafter"/>
</dbReference>
<evidence type="ECO:0000256" key="1">
    <source>
        <dbReference type="ARBA" id="ARBA00010052"/>
    </source>
</evidence>
<reference evidence="8 9" key="1">
    <citation type="journal article" date="2007" name="Nature">
        <title>Evolution of genes and genomes on the Drosophila phylogeny.</title>
        <authorList>
            <consortium name="Drosophila 12 Genomes Consortium"/>
            <person name="Clark A.G."/>
            <person name="Eisen M.B."/>
            <person name="Smith D.R."/>
            <person name="Bergman C.M."/>
            <person name="Oliver B."/>
            <person name="Markow T.A."/>
            <person name="Kaufman T.C."/>
            <person name="Kellis M."/>
            <person name="Gelbart W."/>
            <person name="Iyer V.N."/>
            <person name="Pollard D.A."/>
            <person name="Sackton T.B."/>
            <person name="Larracuente A.M."/>
            <person name="Singh N.D."/>
            <person name="Abad J.P."/>
            <person name="Abt D.N."/>
            <person name="Adryan B."/>
            <person name="Aguade M."/>
            <person name="Akashi H."/>
            <person name="Anderson W.W."/>
            <person name="Aquadro C.F."/>
            <person name="Ardell D.H."/>
            <person name="Arguello R."/>
            <person name="Artieri C.G."/>
            <person name="Barbash D.A."/>
            <person name="Barker D."/>
            <person name="Barsanti P."/>
            <person name="Batterham P."/>
            <person name="Batzoglou S."/>
            <person name="Begun D."/>
            <person name="Bhutkar A."/>
            <person name="Blanco E."/>
            <person name="Bosak S.A."/>
            <person name="Bradley R.K."/>
            <person name="Brand A.D."/>
            <person name="Brent M.R."/>
            <person name="Brooks A.N."/>
            <person name="Brown R.H."/>
            <person name="Butlin R.K."/>
            <person name="Caggese C."/>
            <person name="Calvi B.R."/>
            <person name="Bernardo de Carvalho A."/>
            <person name="Caspi A."/>
            <person name="Castrezana S."/>
            <person name="Celniker S.E."/>
            <person name="Chang J.L."/>
            <person name="Chapple C."/>
            <person name="Chatterji S."/>
            <person name="Chinwalla A."/>
            <person name="Civetta A."/>
            <person name="Clifton S.W."/>
            <person name="Comeron J.M."/>
            <person name="Costello J.C."/>
            <person name="Coyne J.A."/>
            <person name="Daub J."/>
            <person name="David R.G."/>
            <person name="Delcher A.L."/>
            <person name="Delehaunty K."/>
            <person name="Do C.B."/>
            <person name="Ebling H."/>
            <person name="Edwards K."/>
            <person name="Eickbush T."/>
            <person name="Evans J.D."/>
            <person name="Filipski A."/>
            <person name="Findeiss S."/>
            <person name="Freyhult E."/>
            <person name="Fulton L."/>
            <person name="Fulton R."/>
            <person name="Garcia A.C."/>
            <person name="Gardiner A."/>
            <person name="Garfield D.A."/>
            <person name="Garvin B.E."/>
            <person name="Gibson G."/>
            <person name="Gilbert D."/>
            <person name="Gnerre S."/>
            <person name="Godfrey J."/>
            <person name="Good R."/>
            <person name="Gotea V."/>
            <person name="Gravely B."/>
            <person name="Greenberg A.J."/>
            <person name="Griffiths-Jones S."/>
            <person name="Gross S."/>
            <person name="Guigo R."/>
            <person name="Gustafson E.A."/>
            <person name="Haerty W."/>
            <person name="Hahn M.W."/>
            <person name="Halligan D.L."/>
            <person name="Halpern A.L."/>
            <person name="Halter G.M."/>
            <person name="Han M.V."/>
            <person name="Heger A."/>
            <person name="Hillier L."/>
            <person name="Hinrichs A.S."/>
            <person name="Holmes I."/>
            <person name="Hoskins R.A."/>
            <person name="Hubisz M.J."/>
            <person name="Hultmark D."/>
            <person name="Huntley M.A."/>
            <person name="Jaffe D.B."/>
            <person name="Jagadeeshan S."/>
            <person name="Jeck W.R."/>
            <person name="Johnson J."/>
            <person name="Jones C.D."/>
            <person name="Jordan W.C."/>
            <person name="Karpen G.H."/>
            <person name="Kataoka E."/>
            <person name="Keightley P.D."/>
            <person name="Kheradpour P."/>
            <person name="Kirkness E.F."/>
            <person name="Koerich L.B."/>
            <person name="Kristiansen K."/>
            <person name="Kudrna D."/>
            <person name="Kulathinal R.J."/>
            <person name="Kumar S."/>
            <person name="Kwok R."/>
            <person name="Lander E."/>
            <person name="Langley C.H."/>
            <person name="Lapoint R."/>
            <person name="Lazzaro B.P."/>
            <person name="Lee S.J."/>
            <person name="Levesque L."/>
            <person name="Li R."/>
            <person name="Lin C.F."/>
            <person name="Lin M.F."/>
            <person name="Lindblad-Toh K."/>
            <person name="Llopart A."/>
            <person name="Long M."/>
            <person name="Low L."/>
            <person name="Lozovsky E."/>
            <person name="Lu J."/>
            <person name="Luo M."/>
            <person name="Machado C.A."/>
            <person name="Makalowski W."/>
            <person name="Marzo M."/>
            <person name="Matsuda M."/>
            <person name="Matzkin L."/>
            <person name="McAllister B."/>
            <person name="McBride C.S."/>
            <person name="McKernan B."/>
            <person name="McKernan K."/>
            <person name="Mendez-Lago M."/>
            <person name="Minx P."/>
            <person name="Mollenhauer M.U."/>
            <person name="Montooth K."/>
            <person name="Mount S.M."/>
            <person name="Mu X."/>
            <person name="Myers E."/>
            <person name="Negre B."/>
            <person name="Newfeld S."/>
            <person name="Nielsen R."/>
            <person name="Noor M.A."/>
            <person name="O'Grady P."/>
            <person name="Pachter L."/>
            <person name="Papaceit M."/>
            <person name="Parisi M.J."/>
            <person name="Parisi M."/>
            <person name="Parts L."/>
            <person name="Pedersen J.S."/>
            <person name="Pesole G."/>
            <person name="Phillippy A.M."/>
            <person name="Ponting C.P."/>
            <person name="Pop M."/>
            <person name="Porcelli D."/>
            <person name="Powell J.R."/>
            <person name="Prohaska S."/>
            <person name="Pruitt K."/>
            <person name="Puig M."/>
            <person name="Quesneville H."/>
            <person name="Ram K.R."/>
            <person name="Rand D."/>
            <person name="Rasmussen M.D."/>
            <person name="Reed L.K."/>
            <person name="Reenan R."/>
            <person name="Reily A."/>
            <person name="Remington K.A."/>
            <person name="Rieger T.T."/>
            <person name="Ritchie M.G."/>
            <person name="Robin C."/>
            <person name="Rogers Y.H."/>
            <person name="Rohde C."/>
            <person name="Rozas J."/>
            <person name="Rubenfield M.J."/>
            <person name="Ruiz A."/>
            <person name="Russo S."/>
            <person name="Salzberg S.L."/>
            <person name="Sanchez-Gracia A."/>
            <person name="Saranga D.J."/>
            <person name="Sato H."/>
            <person name="Schaeffer S.W."/>
            <person name="Schatz M.C."/>
            <person name="Schlenke T."/>
            <person name="Schwartz R."/>
            <person name="Segarra C."/>
            <person name="Singh R.S."/>
            <person name="Sirot L."/>
            <person name="Sirota M."/>
            <person name="Sisneros N.B."/>
            <person name="Smith C.D."/>
            <person name="Smith T.F."/>
            <person name="Spieth J."/>
            <person name="Stage D.E."/>
            <person name="Stark A."/>
            <person name="Stephan W."/>
            <person name="Strausberg R.L."/>
            <person name="Strempel S."/>
            <person name="Sturgill D."/>
            <person name="Sutton G."/>
            <person name="Sutton G.G."/>
            <person name="Tao W."/>
            <person name="Teichmann S."/>
            <person name="Tobari Y.N."/>
            <person name="Tomimura Y."/>
            <person name="Tsolas J.M."/>
            <person name="Valente V.L."/>
            <person name="Venter E."/>
            <person name="Venter J.C."/>
            <person name="Vicario S."/>
            <person name="Vieira F.G."/>
            <person name="Vilella A.J."/>
            <person name="Villasante A."/>
            <person name="Walenz B."/>
            <person name="Wang J."/>
            <person name="Wasserman M."/>
            <person name="Watts T."/>
            <person name="Wilson D."/>
            <person name="Wilson R.K."/>
            <person name="Wing R.A."/>
            <person name="Wolfner M.F."/>
            <person name="Wong A."/>
            <person name="Wong G.K."/>
            <person name="Wu C.I."/>
            <person name="Wu G."/>
            <person name="Yamamoto D."/>
            <person name="Yang H.P."/>
            <person name="Yang S.P."/>
            <person name="Yorke J.A."/>
            <person name="Yoshida K."/>
            <person name="Zdobnov E."/>
            <person name="Zhang P."/>
            <person name="Zhang Y."/>
            <person name="Zimin A.V."/>
            <person name="Baldwin J."/>
            <person name="Abdouelleil A."/>
            <person name="Abdulkadir J."/>
            <person name="Abebe A."/>
            <person name="Abera B."/>
            <person name="Abreu J."/>
            <person name="Acer S.C."/>
            <person name="Aftuck L."/>
            <person name="Alexander A."/>
            <person name="An P."/>
            <person name="Anderson E."/>
            <person name="Anderson S."/>
            <person name="Arachi H."/>
            <person name="Azer M."/>
            <person name="Bachantsang P."/>
            <person name="Barry A."/>
            <person name="Bayul T."/>
            <person name="Berlin A."/>
            <person name="Bessette D."/>
            <person name="Bloom T."/>
            <person name="Blye J."/>
            <person name="Boguslavskiy L."/>
            <person name="Bonnet C."/>
            <person name="Boukhgalter B."/>
            <person name="Bourzgui I."/>
            <person name="Brown A."/>
            <person name="Cahill P."/>
            <person name="Channer S."/>
            <person name="Cheshatsang Y."/>
            <person name="Chuda L."/>
            <person name="Citroen M."/>
            <person name="Collymore A."/>
            <person name="Cooke P."/>
            <person name="Costello M."/>
            <person name="D'Aco K."/>
            <person name="Daza R."/>
            <person name="De Haan G."/>
            <person name="DeGray S."/>
            <person name="DeMaso C."/>
            <person name="Dhargay N."/>
            <person name="Dooley K."/>
            <person name="Dooley E."/>
            <person name="Doricent M."/>
            <person name="Dorje P."/>
            <person name="Dorjee K."/>
            <person name="Dupes A."/>
            <person name="Elong R."/>
            <person name="Falk J."/>
            <person name="Farina A."/>
            <person name="Faro S."/>
            <person name="Ferguson D."/>
            <person name="Fisher S."/>
            <person name="Foley C.D."/>
            <person name="Franke A."/>
            <person name="Friedrich D."/>
            <person name="Gadbois L."/>
            <person name="Gearin G."/>
            <person name="Gearin C.R."/>
            <person name="Giannoukos G."/>
            <person name="Goode T."/>
            <person name="Graham J."/>
            <person name="Grandbois E."/>
            <person name="Grewal S."/>
            <person name="Gyaltsen K."/>
            <person name="Hafez N."/>
            <person name="Hagos B."/>
            <person name="Hall J."/>
            <person name="Henson C."/>
            <person name="Hollinger A."/>
            <person name="Honan T."/>
            <person name="Huard M.D."/>
            <person name="Hughes L."/>
            <person name="Hurhula B."/>
            <person name="Husby M.E."/>
            <person name="Kamat A."/>
            <person name="Kanga B."/>
            <person name="Kashin S."/>
            <person name="Khazanovich D."/>
            <person name="Kisner P."/>
            <person name="Lance K."/>
            <person name="Lara M."/>
            <person name="Lee W."/>
            <person name="Lennon N."/>
            <person name="Letendre F."/>
            <person name="LeVine R."/>
            <person name="Lipovsky A."/>
            <person name="Liu X."/>
            <person name="Liu J."/>
            <person name="Liu S."/>
            <person name="Lokyitsang T."/>
            <person name="Lokyitsang Y."/>
            <person name="Lubonja R."/>
            <person name="Lui A."/>
            <person name="MacDonald P."/>
            <person name="Magnisalis V."/>
            <person name="Maru K."/>
            <person name="Matthews C."/>
            <person name="McCusker W."/>
            <person name="McDonough S."/>
            <person name="Mehta T."/>
            <person name="Meldrim J."/>
            <person name="Meneus L."/>
            <person name="Mihai O."/>
            <person name="Mihalev A."/>
            <person name="Mihova T."/>
            <person name="Mittelman R."/>
            <person name="Mlenga V."/>
            <person name="Montmayeur A."/>
            <person name="Mulrain L."/>
            <person name="Navidi A."/>
            <person name="Naylor J."/>
            <person name="Negash T."/>
            <person name="Nguyen T."/>
            <person name="Nguyen N."/>
            <person name="Nicol R."/>
            <person name="Norbu C."/>
            <person name="Norbu N."/>
            <person name="Novod N."/>
            <person name="O'Neill B."/>
            <person name="Osman S."/>
            <person name="Markiewicz E."/>
            <person name="Oyono O.L."/>
            <person name="Patti C."/>
            <person name="Phunkhang P."/>
            <person name="Pierre F."/>
            <person name="Priest M."/>
            <person name="Raghuraman S."/>
            <person name="Rege F."/>
            <person name="Reyes R."/>
            <person name="Rise C."/>
            <person name="Rogov P."/>
            <person name="Ross K."/>
            <person name="Ryan E."/>
            <person name="Settipalli S."/>
            <person name="Shea T."/>
            <person name="Sherpa N."/>
            <person name="Shi L."/>
            <person name="Shih D."/>
            <person name="Sparrow T."/>
            <person name="Spaulding J."/>
            <person name="Stalker J."/>
            <person name="Stange-Thomann N."/>
            <person name="Stavropoulos S."/>
            <person name="Stone C."/>
            <person name="Strader C."/>
            <person name="Tesfaye S."/>
            <person name="Thomson T."/>
            <person name="Thoulutsang Y."/>
            <person name="Thoulutsang D."/>
            <person name="Topham K."/>
            <person name="Topping I."/>
            <person name="Tsamla T."/>
            <person name="Vassiliev H."/>
            <person name="Vo A."/>
            <person name="Wangchuk T."/>
            <person name="Wangdi T."/>
            <person name="Weiand M."/>
            <person name="Wilkinson J."/>
            <person name="Wilson A."/>
            <person name="Yadav S."/>
            <person name="Young G."/>
            <person name="Yu Q."/>
            <person name="Zembek L."/>
            <person name="Zhong D."/>
            <person name="Zimmer A."/>
            <person name="Zwirko Z."/>
            <person name="Jaffe D.B."/>
            <person name="Alvarez P."/>
            <person name="Brockman W."/>
            <person name="Butler J."/>
            <person name="Chin C."/>
            <person name="Gnerre S."/>
            <person name="Grabherr M."/>
            <person name="Kleber M."/>
            <person name="Mauceli E."/>
            <person name="MacCallum I."/>
        </authorList>
    </citation>
    <scope>NUCLEOTIDE SEQUENCE [LARGE SCALE GENOMIC DNA]</scope>
    <source>
        <strain evidence="9">Tucson 15287-2541.00</strain>
    </source>
</reference>
<dbReference type="Proteomes" id="UP000001070">
    <property type="component" value="Unassembled WGS sequence"/>
</dbReference>
<dbReference type="GO" id="GO:0006309">
    <property type="term" value="P:apoptotic DNA fragmentation"/>
    <property type="evidence" value="ECO:0007669"/>
    <property type="project" value="TreeGrafter"/>
</dbReference>
<dbReference type="GO" id="GO:0005743">
    <property type="term" value="C:mitochondrial inner membrane"/>
    <property type="evidence" value="ECO:0007669"/>
    <property type="project" value="TreeGrafter"/>
</dbReference>
<evidence type="ECO:0000256" key="5">
    <source>
        <dbReference type="PIRSR" id="PIRSR640255-2"/>
    </source>
</evidence>
<dbReference type="KEGG" id="dgr:6557153"/>
<keyword evidence="2" id="KW-0540">Nuclease</keyword>
<evidence type="ECO:0000259" key="7">
    <source>
        <dbReference type="SMART" id="SM00892"/>
    </source>
</evidence>
<gene>
    <name evidence="8" type="primary">Dgri\GH14489</name>
    <name evidence="8" type="ORF">Dgri_GH14489</name>
</gene>
<feature type="binding site" evidence="5">
    <location>
        <position position="292"/>
    </location>
    <ligand>
        <name>Mg(2+)</name>
        <dbReference type="ChEBI" id="CHEBI:18420"/>
        <note>catalytic</note>
    </ligand>
</feature>
<dbReference type="PhylomeDB" id="B4J017"/>
<dbReference type="GO" id="GO:0003676">
    <property type="term" value="F:nucleic acid binding"/>
    <property type="evidence" value="ECO:0007669"/>
    <property type="project" value="InterPro"/>
</dbReference>
<dbReference type="InterPro" id="IPR044929">
    <property type="entry name" value="DNA/RNA_non-sp_Endonuclease_sf"/>
</dbReference>
<dbReference type="InterPro" id="IPR040255">
    <property type="entry name" value="Non-specific_endonuclease"/>
</dbReference>
<sequence>MNKFWIAFFVIAAAIEIKARESIKPAPEVGQIIGDIENVHVEEVIQRGAPCTLNIDKDLPRSNLQPLYLQPDTDAYWLPKANGHLEIPRGASIELYCIGHFANVSSDVHVRTSSIRARCLEDKTFDWAGGKRELRDFICAHPPFYTVERMEQQRCGDGDVASVARIYRVGYNISAGRFVRTLELCHDAKQLRTHYALHQLQPANEHFQHKVNRVKFSAAGHFPGYDMAYLYSPANQQKRVAQLCHDECILNTTAGLFLTRGHLVAKADLIYASQQRSSFNYLNVAPQWQSFNGGHWTIVEEVTRRFVAHFGLSVSVYTGVHGVMPLPNAEQTSFHLATDASSANNGVLAVPRLYYRVLIDNDKPLRGLAFVGVNNPYASLEEIRKAYVICDPVELQFGRSMRWLQHKDLKKGYVYACRVSDLALAVRHLPPELQKVHELLGEL</sequence>
<evidence type="ECO:0000256" key="6">
    <source>
        <dbReference type="SAM" id="SignalP"/>
    </source>
</evidence>
<dbReference type="STRING" id="7222.B4J017"/>
<dbReference type="SMART" id="SM00892">
    <property type="entry name" value="Endonuclease_NS"/>
    <property type="match status" value="1"/>
</dbReference>
<dbReference type="EMBL" id="CH916366">
    <property type="protein sequence ID" value="EDV97810.1"/>
    <property type="molecule type" value="Genomic_DNA"/>
</dbReference>
<feature type="signal peptide" evidence="6">
    <location>
        <begin position="1"/>
        <end position="19"/>
    </location>
</feature>
<dbReference type="Gene3D" id="3.40.570.10">
    <property type="entry name" value="Extracellular Endonuclease, subunit A"/>
    <property type="match status" value="1"/>
</dbReference>
<dbReference type="OrthoDB" id="5960141at2759"/>
<dbReference type="InterPro" id="IPR001604">
    <property type="entry name" value="Endo_G_ENPP1-like_dom"/>
</dbReference>
<keyword evidence="6" id="KW-0732">Signal</keyword>
<evidence type="ECO:0000256" key="2">
    <source>
        <dbReference type="ARBA" id="ARBA00022722"/>
    </source>
</evidence>
<dbReference type="AlphaFoldDB" id="B4J017"/>
<feature type="active site" description="Proton acceptor" evidence="4">
    <location>
        <position position="262"/>
    </location>
</feature>
<keyword evidence="3" id="KW-0378">Hydrolase</keyword>
<evidence type="ECO:0000256" key="3">
    <source>
        <dbReference type="ARBA" id="ARBA00022759"/>
    </source>
</evidence>
<dbReference type="HOGENOM" id="CLU_048495_1_0_1"/>
<dbReference type="InParanoid" id="B4J017"/>
<evidence type="ECO:0000256" key="4">
    <source>
        <dbReference type="PIRSR" id="PIRSR640255-1"/>
    </source>
</evidence>
<dbReference type="Pfam" id="PF01223">
    <property type="entry name" value="Endonuclease_NS"/>
    <property type="match status" value="1"/>
</dbReference>
<comment type="similarity">
    <text evidence="1">Belongs to the DNA/RNA non-specific endonuclease family.</text>
</comment>
<protein>
    <submittedName>
        <fullName evidence="8">GH14489</fullName>
    </submittedName>
</protein>
<accession>B4J017</accession>
<evidence type="ECO:0000313" key="8">
    <source>
        <dbReference type="EMBL" id="EDV97810.1"/>
    </source>
</evidence>
<dbReference type="SUPFAM" id="SSF54060">
    <property type="entry name" value="His-Me finger endonucleases"/>
    <property type="match status" value="1"/>
</dbReference>
<dbReference type="GO" id="GO:0046872">
    <property type="term" value="F:metal ion binding"/>
    <property type="evidence" value="ECO:0007669"/>
    <property type="project" value="UniProtKB-KW"/>
</dbReference>